<dbReference type="Pfam" id="PF21404">
    <property type="entry name" value="AMG1_III"/>
    <property type="match status" value="2"/>
</dbReference>
<organism evidence="4">
    <name type="scientific">Tanacetum cinerariifolium</name>
    <name type="common">Dalmatian daisy</name>
    <name type="synonym">Chrysanthemum cinerariifolium</name>
    <dbReference type="NCBI Taxonomy" id="118510"/>
    <lineage>
        <taxon>Eukaryota</taxon>
        <taxon>Viridiplantae</taxon>
        <taxon>Streptophyta</taxon>
        <taxon>Embryophyta</taxon>
        <taxon>Tracheophyta</taxon>
        <taxon>Spermatophyta</taxon>
        <taxon>Magnoliopsida</taxon>
        <taxon>eudicotyledons</taxon>
        <taxon>Gunneridae</taxon>
        <taxon>Pentapetalae</taxon>
        <taxon>asterids</taxon>
        <taxon>campanulids</taxon>
        <taxon>Asterales</taxon>
        <taxon>Asteraceae</taxon>
        <taxon>Asteroideae</taxon>
        <taxon>Anthemideae</taxon>
        <taxon>Anthemidinae</taxon>
        <taxon>Tanacetum</taxon>
    </lineage>
</organism>
<dbReference type="SUPFAM" id="SSF52540">
    <property type="entry name" value="P-loop containing nucleoside triphosphate hydrolases"/>
    <property type="match status" value="1"/>
</dbReference>
<feature type="domain" description="Phosphoacetylglucosamine mutase AMG1" evidence="3">
    <location>
        <begin position="992"/>
        <end position="1032"/>
    </location>
</feature>
<dbReference type="Pfam" id="PF13976">
    <property type="entry name" value="gag_pre-integrs"/>
    <property type="match status" value="1"/>
</dbReference>
<dbReference type="GO" id="GO:0005524">
    <property type="term" value="F:ATP binding"/>
    <property type="evidence" value="ECO:0007669"/>
    <property type="project" value="InterPro"/>
</dbReference>
<dbReference type="AlphaFoldDB" id="A0A6L2MWB6"/>
<name>A0A6L2MWB6_TANCI</name>
<protein>
    <submittedName>
        <fullName evidence="4">Kinesin-like protein KIN-7D, mitochondrial</fullName>
    </submittedName>
</protein>
<evidence type="ECO:0000259" key="2">
    <source>
        <dbReference type="Pfam" id="PF13976"/>
    </source>
</evidence>
<dbReference type="EMBL" id="BKCJ010007309">
    <property type="protein sequence ID" value="GEU76584.1"/>
    <property type="molecule type" value="Genomic_DNA"/>
</dbReference>
<dbReference type="GO" id="GO:0007018">
    <property type="term" value="P:microtubule-based movement"/>
    <property type="evidence" value="ECO:0007669"/>
    <property type="project" value="InterPro"/>
</dbReference>
<dbReference type="GO" id="GO:0006048">
    <property type="term" value="P:UDP-N-acetylglucosamine biosynthetic process"/>
    <property type="evidence" value="ECO:0007669"/>
    <property type="project" value="TreeGrafter"/>
</dbReference>
<gene>
    <name evidence="4" type="ORF">Tci_048562</name>
</gene>
<dbReference type="GO" id="GO:0003777">
    <property type="term" value="F:microtubule motor activity"/>
    <property type="evidence" value="ECO:0007669"/>
    <property type="project" value="InterPro"/>
</dbReference>
<evidence type="ECO:0000259" key="3">
    <source>
        <dbReference type="Pfam" id="PF21404"/>
    </source>
</evidence>
<accession>A0A6L2MWB6</accession>
<reference evidence="4" key="1">
    <citation type="journal article" date="2019" name="Sci. Rep.">
        <title>Draft genome of Tanacetum cinerariifolium, the natural source of mosquito coil.</title>
        <authorList>
            <person name="Yamashiro T."/>
            <person name="Shiraishi A."/>
            <person name="Satake H."/>
            <person name="Nakayama K."/>
        </authorList>
    </citation>
    <scope>NUCLEOTIDE SEQUENCE</scope>
</reference>
<dbReference type="PANTHER" id="PTHR45955">
    <property type="entry name" value="PHOSPHOACETYLGLUCOSAMINE MUTASE"/>
    <property type="match status" value="1"/>
</dbReference>
<dbReference type="InterPro" id="IPR049022">
    <property type="entry name" value="AMG1_III"/>
</dbReference>
<evidence type="ECO:0000313" key="4">
    <source>
        <dbReference type="EMBL" id="GEU76584.1"/>
    </source>
</evidence>
<dbReference type="GO" id="GO:0008017">
    <property type="term" value="F:microtubule binding"/>
    <property type="evidence" value="ECO:0007669"/>
    <property type="project" value="InterPro"/>
</dbReference>
<dbReference type="Gene3D" id="3.40.850.10">
    <property type="entry name" value="Kinesin motor domain"/>
    <property type="match status" value="1"/>
</dbReference>
<sequence>MARLAFCDYHNIIAILEKYEHNADFHPIVDFVEASYIRYALTINPTVYVSHIRQFWSTARIKTTDERTKILATIDGKPRTISESSIRRNLKLKDEVGISFLPNAELFKNRTLMGYTISPNQKFSFQKGFNEFSSNIATGLMYLATNRELQPSLITHPLSREPVLLSPSALPTIADEPASPFRDDSQGEACPTVSGLEAEQDRANIIKTFTLPSNSTPRVTSLAADEGNMQQKLNELMDLIQMLEEKDGGGDEPSGEDATIKGRSLDTGDEACIERSTDKESNDTDEIVIFLTFLDATSILTSRAQVSVPPAAEVATISIPTAGEIPIVSVSTGSGVVPLLVPSLPLLLWLNPTQEGKLEEEMARDAQIMNEQIARDAKIARIHAEEELLDIGERIELINDLVKYQDNYLKVLKYQSQQTKPLSKKQQREFYMSVLRSHAGWKTKHFKGMSLEELREKFDPVWKQIKDFVRMGSKEEGERFRKRIILEQDSAKKAKTSEEVSEEDLKEMIDEFPLPEDFPTTSEERFPLLRRNTCFIRDLDGVDLLKGKCTTNVYTINLYDMSSASPICLMTHATPTKSWLWHQRLSHLNFDTINDLAKNDLVSGLPKFKYAKEHLCPSCKQGKSKRASHPPKPVPNSKQQLYLLHMDLCGPMRVASINGKRSELELTYAPSTITPHKPSEHDLDILFEPFHNEYFGGQPSKAPRTVPATPQGNHTSLPTTYAANNVLNAVFEGDFFVNPFDTPFTESAVHQSPSGIFINQSNYVNEILKKYGLNTYDTIDTPMDIKEKLDLDQIGTPVDATKYRSMIEHQSDTFVVFTMTMEILLEPTPNKLLGDYNSPGIIHLAIKDVFSIIQDGDYNSPGIIHLAIKDVFSIIQDVIYDMLEPTGQNVCVREDAQGTYVEGKKEEVVLSPAHALSFIATGDGLEKKNAAKRLWAVTKLINQSVGDALSGLLLVEAILQHMGWPGTYVEGKKEEVVLSPAHALSLIAAGEGLEKKNAAKRQWAVTKLINQAVGDALSGLLLVEAILQHMGWPPPHNFVSSSSALVNSPAFVCPSRTPTSARFDSALNIETLVAAAKRKETPIDETVKGAFSFFLQTLLLVYFHLEKQRITSFMFGGVKITLMSNKPKLLVNKPIGTLLNLSQLKYELEMGDEVHRAVHNNVVRGNSKYKQDADQVDFKVGDFMWAVLTKDRL</sequence>
<proteinExistence type="predicted"/>
<dbReference type="InterPro" id="IPR036961">
    <property type="entry name" value="Kinesin_motor_dom_sf"/>
</dbReference>
<feature type="domain" description="Phosphoacetylglucosamine mutase AMG1" evidence="3">
    <location>
        <begin position="924"/>
        <end position="964"/>
    </location>
</feature>
<evidence type="ECO:0000256" key="1">
    <source>
        <dbReference type="SAM" id="MobiDB-lite"/>
    </source>
</evidence>
<dbReference type="GO" id="GO:0004610">
    <property type="term" value="F:phosphoacetylglucosamine mutase activity"/>
    <property type="evidence" value="ECO:0007669"/>
    <property type="project" value="TreeGrafter"/>
</dbReference>
<dbReference type="PANTHER" id="PTHR45955:SF1">
    <property type="entry name" value="PHOSPHOACETYLGLUCOSAMINE MUTASE"/>
    <property type="match status" value="1"/>
</dbReference>
<comment type="caution">
    <text evidence="4">The sequence shown here is derived from an EMBL/GenBank/DDBJ whole genome shotgun (WGS) entry which is preliminary data.</text>
</comment>
<feature type="region of interest" description="Disordered" evidence="1">
    <location>
        <begin position="177"/>
        <end position="197"/>
    </location>
</feature>
<dbReference type="InterPro" id="IPR027417">
    <property type="entry name" value="P-loop_NTPase"/>
</dbReference>
<feature type="domain" description="GAG-pre-integrase" evidence="2">
    <location>
        <begin position="553"/>
        <end position="624"/>
    </location>
</feature>
<dbReference type="InterPro" id="IPR025724">
    <property type="entry name" value="GAG-pre-integrase_dom"/>
</dbReference>